<dbReference type="CDD" id="cd09024">
    <property type="entry name" value="Aldose_epim_lacX"/>
    <property type="match status" value="1"/>
</dbReference>
<dbReference type="InterPro" id="IPR014718">
    <property type="entry name" value="GH-type_carb-bd"/>
</dbReference>
<dbReference type="EMBL" id="RJJX01000001">
    <property type="protein sequence ID" value="RUT80154.1"/>
    <property type="molecule type" value="Genomic_DNA"/>
</dbReference>
<comment type="subunit">
    <text evidence="2">Monomer.</text>
</comment>
<name>A0A434B047_9BACT</name>
<comment type="caution">
    <text evidence="4">The sequence shown here is derived from an EMBL/GenBank/DDBJ whole genome shotgun (WGS) entry which is preliminary data.</text>
</comment>
<protein>
    <submittedName>
        <fullName evidence="4">Aldose 1-epimerase family protein</fullName>
    </submittedName>
</protein>
<sequence length="292" mass="33842">MRHSIQNNFFQITVNEIGAELCSIKSLQTNQEFLWQADPEIWASHAPNLFPIIGCLKNDAFIHEEKLYPMTKHGFVRNNPDIQLLAKDDNKMSFVLFSNEKTRKLYPFEFEFRIHFLLDSNTIEIKHEIINNGHKELLFSLGGHPAFACPLKKEEKYTDYYLEFEKKEKVNTWNLSEGGLIGEKGKLILDESKILNLHPELFVNDALIFKNIQSKSVSLKSKKSNFQLKVSFSDFPYLGLWAKPNAPYVCIEPWIGIADRADSNQEFSSKELIQHLETGKKFTASYFIEINE</sequence>
<dbReference type="GO" id="GO:0030246">
    <property type="term" value="F:carbohydrate binding"/>
    <property type="evidence" value="ECO:0007669"/>
    <property type="project" value="InterPro"/>
</dbReference>
<dbReference type="OrthoDB" id="9795355at2"/>
<reference evidence="4 5" key="1">
    <citation type="submission" date="2018-11" db="EMBL/GenBank/DDBJ databases">
        <title>Parancylomarina longa gen. nov., sp. nov., isolated from sediments of southern Okinawa.</title>
        <authorList>
            <person name="Fu T."/>
        </authorList>
    </citation>
    <scope>NUCLEOTIDE SEQUENCE [LARGE SCALE GENOMIC DNA]</scope>
    <source>
        <strain evidence="4 5">T3-2 S1-C</strain>
    </source>
</reference>
<keyword evidence="5" id="KW-1185">Reference proteome</keyword>
<dbReference type="InterPro" id="IPR037481">
    <property type="entry name" value="LacX"/>
</dbReference>
<dbReference type="InterPro" id="IPR008183">
    <property type="entry name" value="Aldose_1/G6P_1-epimerase"/>
</dbReference>
<comment type="cofactor">
    <cofactor evidence="1">
        <name>Ca(2+)</name>
        <dbReference type="ChEBI" id="CHEBI:29108"/>
    </cofactor>
</comment>
<organism evidence="4 5">
    <name type="scientific">Ancylomarina longa</name>
    <dbReference type="NCBI Taxonomy" id="2487017"/>
    <lineage>
        <taxon>Bacteria</taxon>
        <taxon>Pseudomonadati</taxon>
        <taxon>Bacteroidota</taxon>
        <taxon>Bacteroidia</taxon>
        <taxon>Marinilabiliales</taxon>
        <taxon>Marinifilaceae</taxon>
        <taxon>Ancylomarina</taxon>
    </lineage>
</organism>
<evidence type="ECO:0000256" key="1">
    <source>
        <dbReference type="ARBA" id="ARBA00001913"/>
    </source>
</evidence>
<dbReference type="SUPFAM" id="SSF74650">
    <property type="entry name" value="Galactose mutarotase-like"/>
    <property type="match status" value="1"/>
</dbReference>
<evidence type="ECO:0000256" key="2">
    <source>
        <dbReference type="ARBA" id="ARBA00011245"/>
    </source>
</evidence>
<dbReference type="Gene3D" id="2.70.98.10">
    <property type="match status" value="1"/>
</dbReference>
<gene>
    <name evidence="4" type="ORF">DLK05_02035</name>
</gene>
<dbReference type="Proteomes" id="UP000282985">
    <property type="component" value="Unassembled WGS sequence"/>
</dbReference>
<accession>A0A434B047</accession>
<dbReference type="RefSeq" id="WP_127342298.1">
    <property type="nucleotide sequence ID" value="NZ_RJJX01000001.1"/>
</dbReference>
<dbReference type="InterPro" id="IPR011013">
    <property type="entry name" value="Gal_mutarotase_sf_dom"/>
</dbReference>
<evidence type="ECO:0000313" key="5">
    <source>
        <dbReference type="Proteomes" id="UP000282985"/>
    </source>
</evidence>
<keyword evidence="3" id="KW-0106">Calcium</keyword>
<dbReference type="AlphaFoldDB" id="A0A434B047"/>
<dbReference type="Pfam" id="PF01263">
    <property type="entry name" value="Aldose_epim"/>
    <property type="match status" value="1"/>
</dbReference>
<dbReference type="GO" id="GO:0005975">
    <property type="term" value="P:carbohydrate metabolic process"/>
    <property type="evidence" value="ECO:0007669"/>
    <property type="project" value="InterPro"/>
</dbReference>
<proteinExistence type="predicted"/>
<evidence type="ECO:0000256" key="3">
    <source>
        <dbReference type="ARBA" id="ARBA00022837"/>
    </source>
</evidence>
<evidence type="ECO:0000313" key="4">
    <source>
        <dbReference type="EMBL" id="RUT80154.1"/>
    </source>
</evidence>
<dbReference type="GO" id="GO:0016853">
    <property type="term" value="F:isomerase activity"/>
    <property type="evidence" value="ECO:0007669"/>
    <property type="project" value="InterPro"/>
</dbReference>